<comment type="caution">
    <text evidence="2">The sequence shown here is derived from an EMBL/GenBank/DDBJ whole genome shotgun (WGS) entry which is preliminary data.</text>
</comment>
<feature type="domain" description="Glycan binding protein Y3-like" evidence="1">
    <location>
        <begin position="22"/>
        <end position="112"/>
    </location>
</feature>
<dbReference type="EMBL" id="JARJLG010000150">
    <property type="protein sequence ID" value="KAJ7736225.1"/>
    <property type="molecule type" value="Genomic_DNA"/>
</dbReference>
<proteinExistence type="predicted"/>
<name>A0AAD7I6K8_9AGAR</name>
<evidence type="ECO:0000313" key="2">
    <source>
        <dbReference type="EMBL" id="KAJ7736225.1"/>
    </source>
</evidence>
<sequence>MITPTFAQQLTLDCATGQTTGSCEAAITAFCSTITNQVIPPGASTQRCFTTAAGSKCDFRARNTDPVNSHNATVQDCESALSIVSLVCAEGGSGQLTGDAFQFFGLPNPGACRNECGN</sequence>
<evidence type="ECO:0000259" key="1">
    <source>
        <dbReference type="Pfam" id="PF22803"/>
    </source>
</evidence>
<dbReference type="Proteomes" id="UP001215280">
    <property type="component" value="Unassembled WGS sequence"/>
</dbReference>
<gene>
    <name evidence="2" type="ORF">DFH07DRAFT_1064926</name>
</gene>
<dbReference type="AlphaFoldDB" id="A0AAD7I6K8"/>
<reference evidence="2" key="1">
    <citation type="submission" date="2023-03" db="EMBL/GenBank/DDBJ databases">
        <title>Massive genome expansion in bonnet fungi (Mycena s.s.) driven by repeated elements and novel gene families across ecological guilds.</title>
        <authorList>
            <consortium name="Lawrence Berkeley National Laboratory"/>
            <person name="Harder C.B."/>
            <person name="Miyauchi S."/>
            <person name="Viragh M."/>
            <person name="Kuo A."/>
            <person name="Thoen E."/>
            <person name="Andreopoulos B."/>
            <person name="Lu D."/>
            <person name="Skrede I."/>
            <person name="Drula E."/>
            <person name="Henrissat B."/>
            <person name="Morin E."/>
            <person name="Kohler A."/>
            <person name="Barry K."/>
            <person name="LaButti K."/>
            <person name="Morin E."/>
            <person name="Salamov A."/>
            <person name="Lipzen A."/>
            <person name="Mereny Z."/>
            <person name="Hegedus B."/>
            <person name="Baldrian P."/>
            <person name="Stursova M."/>
            <person name="Weitz H."/>
            <person name="Taylor A."/>
            <person name="Grigoriev I.V."/>
            <person name="Nagy L.G."/>
            <person name="Martin F."/>
            <person name="Kauserud H."/>
        </authorList>
    </citation>
    <scope>NUCLEOTIDE SEQUENCE</scope>
    <source>
        <strain evidence="2">CBHHK188m</strain>
    </source>
</reference>
<evidence type="ECO:0000313" key="3">
    <source>
        <dbReference type="Proteomes" id="UP001215280"/>
    </source>
</evidence>
<accession>A0AAD7I6K8</accession>
<dbReference type="InterPro" id="IPR054443">
    <property type="entry name" value="Y3-like_dom"/>
</dbReference>
<organism evidence="2 3">
    <name type="scientific">Mycena maculata</name>
    <dbReference type="NCBI Taxonomy" id="230809"/>
    <lineage>
        <taxon>Eukaryota</taxon>
        <taxon>Fungi</taxon>
        <taxon>Dikarya</taxon>
        <taxon>Basidiomycota</taxon>
        <taxon>Agaricomycotina</taxon>
        <taxon>Agaricomycetes</taxon>
        <taxon>Agaricomycetidae</taxon>
        <taxon>Agaricales</taxon>
        <taxon>Marasmiineae</taxon>
        <taxon>Mycenaceae</taxon>
        <taxon>Mycena</taxon>
    </lineage>
</organism>
<dbReference type="Pfam" id="PF22803">
    <property type="entry name" value="GBD_Y3"/>
    <property type="match status" value="1"/>
</dbReference>
<protein>
    <recommendedName>
        <fullName evidence="1">Glycan binding protein Y3-like domain-containing protein</fullName>
    </recommendedName>
</protein>
<keyword evidence="3" id="KW-1185">Reference proteome</keyword>